<dbReference type="WBParaSite" id="jg14716">
    <property type="protein sequence ID" value="jg14716"/>
    <property type="gene ID" value="jg14716"/>
</dbReference>
<proteinExistence type="predicted"/>
<dbReference type="Proteomes" id="UP000887574">
    <property type="component" value="Unplaced"/>
</dbReference>
<keyword evidence="1" id="KW-1185">Reference proteome</keyword>
<sequence length="92" mass="10323">MGRWFGIARLPNSFQSSTVGSVVIADYTLMRMELWPFTILVSTRMEPTHQQEGLQDAQILRTTLLDWSSLLCRRICAQIRLCGATTGGYAGQ</sequence>
<name>A0A915D2E8_9BILA</name>
<accession>A0A915D2E8</accession>
<organism evidence="1 2">
    <name type="scientific">Ditylenchus dipsaci</name>
    <dbReference type="NCBI Taxonomy" id="166011"/>
    <lineage>
        <taxon>Eukaryota</taxon>
        <taxon>Metazoa</taxon>
        <taxon>Ecdysozoa</taxon>
        <taxon>Nematoda</taxon>
        <taxon>Chromadorea</taxon>
        <taxon>Rhabditida</taxon>
        <taxon>Tylenchina</taxon>
        <taxon>Tylenchomorpha</taxon>
        <taxon>Sphaerularioidea</taxon>
        <taxon>Anguinidae</taxon>
        <taxon>Anguininae</taxon>
        <taxon>Ditylenchus</taxon>
    </lineage>
</organism>
<evidence type="ECO:0000313" key="2">
    <source>
        <dbReference type="WBParaSite" id="jg14716"/>
    </source>
</evidence>
<reference evidence="2" key="1">
    <citation type="submission" date="2022-11" db="UniProtKB">
        <authorList>
            <consortium name="WormBaseParasite"/>
        </authorList>
    </citation>
    <scope>IDENTIFICATION</scope>
</reference>
<evidence type="ECO:0000313" key="1">
    <source>
        <dbReference type="Proteomes" id="UP000887574"/>
    </source>
</evidence>
<dbReference type="AlphaFoldDB" id="A0A915D2E8"/>
<protein>
    <submittedName>
        <fullName evidence="2">Uncharacterized protein</fullName>
    </submittedName>
</protein>